<feature type="transmembrane region" description="Helical" evidence="1">
    <location>
        <begin position="6"/>
        <end position="27"/>
    </location>
</feature>
<evidence type="ECO:0000313" key="4">
    <source>
        <dbReference type="Proteomes" id="UP000601099"/>
    </source>
</evidence>
<organism evidence="3 4">
    <name type="scientific">Hymenobacter guriensis</name>
    <dbReference type="NCBI Taxonomy" id="2793065"/>
    <lineage>
        <taxon>Bacteria</taxon>
        <taxon>Pseudomonadati</taxon>
        <taxon>Bacteroidota</taxon>
        <taxon>Cytophagia</taxon>
        <taxon>Cytophagales</taxon>
        <taxon>Hymenobacteraceae</taxon>
        <taxon>Hymenobacter</taxon>
    </lineage>
</organism>
<sequence length="197" mass="22781">MKLFPLLRQLLELGALLVGALLAVRFVTGLFSRRQSMYRVSVARQVQLLFWPLLTLAVGLPLVWSAGLAAPLSAYEWLLTGALAALVLVFAGPALVLHLQYYLHNQATTLCFEPKKNQLEIYENDQLVPFSRQDVVRVQWVRCRSRRFFWSQYSFLRLHLRNGTTLTLTSLLTNLTPVAEFLRNTHLQEIRRWWCIL</sequence>
<evidence type="ECO:0000256" key="1">
    <source>
        <dbReference type="SAM" id="Phobius"/>
    </source>
</evidence>
<keyword evidence="1" id="KW-0812">Transmembrane</keyword>
<feature type="domain" description="PH" evidence="2">
    <location>
        <begin position="37"/>
        <end position="180"/>
    </location>
</feature>
<evidence type="ECO:0000313" key="3">
    <source>
        <dbReference type="EMBL" id="MBG8553262.1"/>
    </source>
</evidence>
<keyword evidence="4" id="KW-1185">Reference proteome</keyword>
<feature type="transmembrane region" description="Helical" evidence="1">
    <location>
        <begin position="77"/>
        <end position="97"/>
    </location>
</feature>
<dbReference type="Proteomes" id="UP000601099">
    <property type="component" value="Unassembled WGS sequence"/>
</dbReference>
<comment type="caution">
    <text evidence="3">The sequence shown here is derived from an EMBL/GenBank/DDBJ whole genome shotgun (WGS) entry which is preliminary data.</text>
</comment>
<dbReference type="InterPro" id="IPR058916">
    <property type="entry name" value="PH_40"/>
</dbReference>
<accession>A0ABS0L1K8</accession>
<name>A0ABS0L1K8_9BACT</name>
<reference evidence="3 4" key="1">
    <citation type="submission" date="2020-11" db="EMBL/GenBank/DDBJ databases">
        <title>Hymenobacter sp.</title>
        <authorList>
            <person name="Kim M.K."/>
        </authorList>
    </citation>
    <scope>NUCLEOTIDE SEQUENCE [LARGE SCALE GENOMIC DNA]</scope>
    <source>
        <strain evidence="3 4">BT594</strain>
    </source>
</reference>
<protein>
    <recommendedName>
        <fullName evidence="2">PH domain-containing protein</fullName>
    </recommendedName>
</protein>
<dbReference type="EMBL" id="JADWYK010000003">
    <property type="protein sequence ID" value="MBG8553262.1"/>
    <property type="molecule type" value="Genomic_DNA"/>
</dbReference>
<dbReference type="Pfam" id="PF26566">
    <property type="entry name" value="PH_40"/>
    <property type="match status" value="1"/>
</dbReference>
<gene>
    <name evidence="3" type="ORF">I5L79_06880</name>
</gene>
<proteinExistence type="predicted"/>
<evidence type="ECO:0000259" key="2">
    <source>
        <dbReference type="Pfam" id="PF26566"/>
    </source>
</evidence>
<feature type="transmembrane region" description="Helical" evidence="1">
    <location>
        <begin position="48"/>
        <end position="71"/>
    </location>
</feature>
<keyword evidence="1" id="KW-1133">Transmembrane helix</keyword>
<keyword evidence="1" id="KW-0472">Membrane</keyword>
<dbReference type="RefSeq" id="WP_196954285.1">
    <property type="nucleotide sequence ID" value="NZ_JADWYK010000003.1"/>
</dbReference>